<comment type="caution">
    <text evidence="2">The sequence shown here is derived from an EMBL/GenBank/DDBJ whole genome shotgun (WGS) entry which is preliminary data.</text>
</comment>
<feature type="transmembrane region" description="Helical" evidence="1">
    <location>
        <begin position="118"/>
        <end position="137"/>
    </location>
</feature>
<feature type="transmembrane region" description="Helical" evidence="1">
    <location>
        <begin position="21"/>
        <end position="45"/>
    </location>
</feature>
<dbReference type="RefSeq" id="WP_327598754.1">
    <property type="nucleotide sequence ID" value="NZ_JAYXHS010000001.1"/>
</dbReference>
<feature type="transmembrane region" description="Helical" evidence="1">
    <location>
        <begin position="361"/>
        <end position="378"/>
    </location>
</feature>
<keyword evidence="1" id="KW-0812">Transmembrane</keyword>
<keyword evidence="1" id="KW-0472">Membrane</keyword>
<gene>
    <name evidence="2" type="ORF">VVD49_08730</name>
</gene>
<evidence type="ECO:0000313" key="2">
    <source>
        <dbReference type="EMBL" id="MEC5385807.1"/>
    </source>
</evidence>
<name>A0ABU6K2Y3_9RHOO</name>
<feature type="transmembrane region" description="Helical" evidence="1">
    <location>
        <begin position="144"/>
        <end position="161"/>
    </location>
</feature>
<reference evidence="2 3" key="1">
    <citation type="submission" date="2024-01" db="EMBL/GenBank/DDBJ databases">
        <title>Uliginosibacterium soil sp. nov.</title>
        <authorList>
            <person name="Lv Y."/>
        </authorList>
    </citation>
    <scope>NUCLEOTIDE SEQUENCE [LARGE SCALE GENOMIC DNA]</scope>
    <source>
        <strain evidence="2 3">H3</strain>
    </source>
</reference>
<organism evidence="2 3">
    <name type="scientific">Uliginosibacterium silvisoli</name>
    <dbReference type="NCBI Taxonomy" id="3114758"/>
    <lineage>
        <taxon>Bacteria</taxon>
        <taxon>Pseudomonadati</taxon>
        <taxon>Pseudomonadota</taxon>
        <taxon>Betaproteobacteria</taxon>
        <taxon>Rhodocyclales</taxon>
        <taxon>Zoogloeaceae</taxon>
        <taxon>Uliginosibacterium</taxon>
    </lineage>
</organism>
<proteinExistence type="predicted"/>
<evidence type="ECO:0008006" key="4">
    <source>
        <dbReference type="Google" id="ProtNLM"/>
    </source>
</evidence>
<keyword evidence="1" id="KW-1133">Transmembrane helix</keyword>
<feature type="transmembrane region" description="Helical" evidence="1">
    <location>
        <begin position="212"/>
        <end position="228"/>
    </location>
</feature>
<sequence length="523" mass="58080">MLDRTLQSLERHESNRSRTAGVWLHANAARLGALVVLCAIGLIAWSMLIVPPNMDEFIPYMPIACGVHENAPRELVEWRCGQFPAQTVWHYLYARPYQYVGMLSSAIYYPVFRAWPSIYSNYLLGLVFALAFYACLIKLHRLNTSWICALLCFFPITFQMIHDTGPVRFSLLAFGCVALLTRRMESAGTATKFACGALVSLFIALAIEDKPFFALLLPGLACYALAFCESSPRTFVARNWPALATSAILLTLWVSLIVFQRSGDNLDRFYYQELLVSGRLYDIPHLIGRTGAYLLSPVAYTHRIYLPGSIALASSAALFVVFFWLPIFARGLPIRDRRSFMLLLSALLLFLAFLHNKAVWAGHHFIFMMVPLLSLYLGKLGALRAITLKAGLAAGALSAVTIVSFSGFQPGNSGNRDEVFDYLSSEAAATESVFNFSEWGMYYQQALYGPSAQVVTMQSIRDRAAATPLIRLATKQGREILNICAACDLQTVSRGFGGLPVEEIKLGGTPWKIFKVSILPSRP</sequence>
<feature type="transmembrane region" description="Helical" evidence="1">
    <location>
        <begin position="304"/>
        <end position="327"/>
    </location>
</feature>
<feature type="transmembrane region" description="Helical" evidence="1">
    <location>
        <begin position="167"/>
        <end position="182"/>
    </location>
</feature>
<feature type="transmembrane region" description="Helical" evidence="1">
    <location>
        <begin position="339"/>
        <end position="355"/>
    </location>
</feature>
<feature type="transmembrane region" description="Helical" evidence="1">
    <location>
        <begin position="189"/>
        <end position="206"/>
    </location>
</feature>
<evidence type="ECO:0000256" key="1">
    <source>
        <dbReference type="SAM" id="Phobius"/>
    </source>
</evidence>
<protein>
    <recommendedName>
        <fullName evidence="4">Glycosyltransferase RgtA/B/C/D-like domain-containing protein</fullName>
    </recommendedName>
</protein>
<evidence type="ECO:0000313" key="3">
    <source>
        <dbReference type="Proteomes" id="UP001331561"/>
    </source>
</evidence>
<feature type="transmembrane region" description="Helical" evidence="1">
    <location>
        <begin position="390"/>
        <end position="408"/>
    </location>
</feature>
<dbReference type="Proteomes" id="UP001331561">
    <property type="component" value="Unassembled WGS sequence"/>
</dbReference>
<keyword evidence="3" id="KW-1185">Reference proteome</keyword>
<feature type="transmembrane region" description="Helical" evidence="1">
    <location>
        <begin position="240"/>
        <end position="259"/>
    </location>
</feature>
<dbReference type="EMBL" id="JAYXHS010000001">
    <property type="protein sequence ID" value="MEC5385807.1"/>
    <property type="molecule type" value="Genomic_DNA"/>
</dbReference>
<accession>A0ABU6K2Y3</accession>